<dbReference type="Pfam" id="PF23562">
    <property type="entry name" value="AMP-binding_C_3"/>
    <property type="match status" value="1"/>
</dbReference>
<dbReference type="InterPro" id="IPR020845">
    <property type="entry name" value="AMP-binding_CS"/>
</dbReference>
<evidence type="ECO:0000256" key="1">
    <source>
        <dbReference type="ARBA" id="ARBA00022450"/>
    </source>
</evidence>
<dbReference type="InParanoid" id="A0A1B7N3R7"/>
<evidence type="ECO:0000259" key="3">
    <source>
        <dbReference type="Pfam" id="PF00501"/>
    </source>
</evidence>
<evidence type="ECO:0000259" key="4">
    <source>
        <dbReference type="Pfam" id="PF07993"/>
    </source>
</evidence>
<sequence length="1086" mass="119538">MVHRSVNYPPLDGSLFLLELLEFNARHNPDVTFYIYDKPGSSDLVSISHLDFYQACHRAAHEIVRTGAEEEVVALIGNSDTILYQTVPLIIAIVLTSKPFPMSPRNSVAAVINMMQKTKCRRLITTHHTLGPLINGIQADFVSYAVEASQLQIDGFPALKDLYPALVRGSPNEPFVPYPSPVSRPLKDDVLFFLHSSGSTGFPKPIPITNLTAVHWCMSACMFEHIESPTPIRIGTASLPSFHTLGIYVQLLIPITSLSSVSIYPPTSFLDPSAAPTIPNTQNILDSVLRTNSNALVIVPAFLEQWAFSPNAIDILKTLEYVVFAGGPLAPKMGNSLVNSGVKLSSMYGATECGDITYFFRNEVEQKLWEWVRFGPNSKIRWVPQDDGTYECHVLTTPTHQVSVENLPDVKGYATSDAFIKHPTIDGLWKIVGRLDDILVLSSGEKTVPAPMESIISASPYVNGTVMFGRGRNQVGVLIEPRPGYEIDVDDEKQLAEFRNRVWPDIDEANMEAPAFSRIVKEMVLVTRSEKPMLRAGKGTVTKKATIKVYEEEINALYEKVEGSTRAGVGVPLPTNWTVEEVESWLMVHAVAVNACKAVHPDTDLFAQGFDSLSATFLKNRIIGSLLSSSDRQVQESASRIEQNIVFSSPSIRQLARSVINAVLPGNGSDLIDSKANIESMIEKYSVGFGDSTRDARATLDEHSQYDHVVLLTGSTGGLGSYLLASLLQREDVSVVYAFNRPSTALSIQQRQKAIFEDRGLDVLSLQSKKLVYVETNTSHDDLGLDKELYQKICTSVTIIIHNAWKIDLNLALSSFESQVRGTRNLIDLALSSPRHAKPRFMFTSSVSSARNWDVAKGPFPEEVQYDAEVAVGLGYGESKYISERVLANSKLPASSFRIGQITGGPPRGAWSTTEWLPIIVKSSLSLGALPEAQWLTTWIPPYAVSGAILDVAFAEEEPPIAVNIVHPRPVAWTALMHPIADAIFQRKITGVLLPLIPFSEWLEKLELSAENTSIENLKRIPAIKLIDFIRHITQSDIGGTPEAGGIPFATSVAQRVSPTMRELEPLSSADATQWVDYWAAVGMFR</sequence>
<dbReference type="SUPFAM" id="SSF51735">
    <property type="entry name" value="NAD(P)-binding Rossmann-fold domains"/>
    <property type="match status" value="1"/>
</dbReference>
<dbReference type="EMBL" id="KV448247">
    <property type="protein sequence ID" value="OAX39497.1"/>
    <property type="molecule type" value="Genomic_DNA"/>
</dbReference>
<dbReference type="Pfam" id="PF00501">
    <property type="entry name" value="AMP-binding"/>
    <property type="match status" value="1"/>
</dbReference>
<feature type="domain" description="Thioester reductase (TE)" evidence="4">
    <location>
        <begin position="712"/>
        <end position="932"/>
    </location>
</feature>
<reference evidence="5 6" key="1">
    <citation type="submission" date="2016-06" db="EMBL/GenBank/DDBJ databases">
        <title>Comparative genomics of the ectomycorrhizal sister species Rhizopogon vinicolor and Rhizopogon vesiculosus (Basidiomycota: Boletales) reveals a divergence of the mating type B locus.</title>
        <authorList>
            <consortium name="DOE Joint Genome Institute"/>
            <person name="Mujic A.B."/>
            <person name="Kuo A."/>
            <person name="Tritt A."/>
            <person name="Lipzen A."/>
            <person name="Chen C."/>
            <person name="Johnson J."/>
            <person name="Sharma A."/>
            <person name="Barry K."/>
            <person name="Grigoriev I.V."/>
            <person name="Spatafora J.W."/>
        </authorList>
    </citation>
    <scope>NUCLEOTIDE SEQUENCE [LARGE SCALE GENOMIC DNA]</scope>
    <source>
        <strain evidence="5 6">AM-OR11-026</strain>
    </source>
</reference>
<dbReference type="Pfam" id="PF07993">
    <property type="entry name" value="NAD_binding_4"/>
    <property type="match status" value="1"/>
</dbReference>
<keyword evidence="1" id="KW-0596">Phosphopantetheine</keyword>
<dbReference type="PROSITE" id="PS00455">
    <property type="entry name" value="AMP_BINDING"/>
    <property type="match status" value="1"/>
</dbReference>
<protein>
    <submittedName>
        <fullName evidence="5">Putative aminoadipate reductase</fullName>
    </submittedName>
</protein>
<organism evidence="5 6">
    <name type="scientific">Rhizopogon vinicolor AM-OR11-026</name>
    <dbReference type="NCBI Taxonomy" id="1314800"/>
    <lineage>
        <taxon>Eukaryota</taxon>
        <taxon>Fungi</taxon>
        <taxon>Dikarya</taxon>
        <taxon>Basidiomycota</taxon>
        <taxon>Agaricomycotina</taxon>
        <taxon>Agaricomycetes</taxon>
        <taxon>Agaricomycetidae</taxon>
        <taxon>Boletales</taxon>
        <taxon>Suillineae</taxon>
        <taxon>Rhizopogonaceae</taxon>
        <taxon>Rhizopogon</taxon>
    </lineage>
</organism>
<keyword evidence="2" id="KW-0597">Phosphoprotein</keyword>
<evidence type="ECO:0000313" key="5">
    <source>
        <dbReference type="EMBL" id="OAX39497.1"/>
    </source>
</evidence>
<gene>
    <name evidence="5" type="ORF">K503DRAFT_791918</name>
</gene>
<proteinExistence type="predicted"/>
<dbReference type="SUPFAM" id="SSF56801">
    <property type="entry name" value="Acetyl-CoA synthetase-like"/>
    <property type="match status" value="1"/>
</dbReference>
<keyword evidence="6" id="KW-1185">Reference proteome</keyword>
<dbReference type="Gene3D" id="3.40.50.12780">
    <property type="entry name" value="N-terminal domain of ligase-like"/>
    <property type="match status" value="1"/>
</dbReference>
<dbReference type="InterPro" id="IPR036291">
    <property type="entry name" value="NAD(P)-bd_dom_sf"/>
</dbReference>
<dbReference type="PANTHER" id="PTHR43439">
    <property type="entry name" value="PHENYLACETATE-COENZYME A LIGASE"/>
    <property type="match status" value="1"/>
</dbReference>
<accession>A0A1B7N3R7</accession>
<feature type="domain" description="AMP-dependent synthetase/ligase" evidence="3">
    <location>
        <begin position="22"/>
        <end position="359"/>
    </location>
</feature>
<dbReference type="InterPro" id="IPR000873">
    <property type="entry name" value="AMP-dep_synth/lig_dom"/>
</dbReference>
<dbReference type="InterPro" id="IPR042099">
    <property type="entry name" value="ANL_N_sf"/>
</dbReference>
<dbReference type="InterPro" id="IPR051414">
    <property type="entry name" value="Adenylate-forming_Reductase"/>
</dbReference>
<name>A0A1B7N3R7_9AGAM</name>
<dbReference type="Gene3D" id="3.40.50.720">
    <property type="entry name" value="NAD(P)-binding Rossmann-like Domain"/>
    <property type="match status" value="1"/>
</dbReference>
<dbReference type="STRING" id="1314800.A0A1B7N3R7"/>
<dbReference type="InterPro" id="IPR013120">
    <property type="entry name" value="FAR_NAD-bd"/>
</dbReference>
<dbReference type="OrthoDB" id="429813at2759"/>
<dbReference type="AlphaFoldDB" id="A0A1B7N3R7"/>
<evidence type="ECO:0000256" key="2">
    <source>
        <dbReference type="ARBA" id="ARBA00022553"/>
    </source>
</evidence>
<dbReference type="Proteomes" id="UP000092154">
    <property type="component" value="Unassembled WGS sequence"/>
</dbReference>
<dbReference type="PANTHER" id="PTHR43439:SF2">
    <property type="entry name" value="ENZYME, PUTATIVE (JCVI)-RELATED"/>
    <property type="match status" value="1"/>
</dbReference>
<evidence type="ECO:0000313" key="6">
    <source>
        <dbReference type="Proteomes" id="UP000092154"/>
    </source>
</evidence>